<dbReference type="InterPro" id="IPR025906">
    <property type="entry name" value="YjfB_motility"/>
</dbReference>
<keyword evidence="2" id="KW-1185">Reference proteome</keyword>
<evidence type="ECO:0008006" key="3">
    <source>
        <dbReference type="Google" id="ProtNLM"/>
    </source>
</evidence>
<proteinExistence type="predicted"/>
<protein>
    <recommendedName>
        <fullName evidence="3">Motility protein</fullName>
    </recommendedName>
</protein>
<dbReference type="Pfam" id="PF14070">
    <property type="entry name" value="YjfB_motility"/>
    <property type="match status" value="1"/>
</dbReference>
<comment type="caution">
    <text evidence="1">The sequence shown here is derived from an EMBL/GenBank/DDBJ whole genome shotgun (WGS) entry which is preliminary data.</text>
</comment>
<organism evidence="1 2">
    <name type="scientific">Clostridium carboxidivorans P7</name>
    <dbReference type="NCBI Taxonomy" id="536227"/>
    <lineage>
        <taxon>Bacteria</taxon>
        <taxon>Bacillati</taxon>
        <taxon>Bacillota</taxon>
        <taxon>Clostridia</taxon>
        <taxon>Eubacteriales</taxon>
        <taxon>Clostridiaceae</taxon>
        <taxon>Clostridium</taxon>
    </lineage>
</organism>
<reference evidence="1 2" key="1">
    <citation type="submission" date="2009-06" db="EMBL/GenBank/DDBJ databases">
        <title>The draft genome of Clostridium carboxidivorans P7.</title>
        <authorList>
            <consortium name="US DOE Joint Genome Institute (JGI-PGF)"/>
            <person name="Lucas S."/>
            <person name="Copeland A."/>
            <person name="Lapidus A."/>
            <person name="Glavina del Rio T."/>
            <person name="Tice H."/>
            <person name="Bruce D."/>
            <person name="Goodwin L."/>
            <person name="Pitluck S."/>
            <person name="Larimer F."/>
            <person name="Land M.L."/>
            <person name="Hauser L."/>
            <person name="Hemme C.L."/>
        </authorList>
    </citation>
    <scope>NUCLEOTIDE SEQUENCE [LARGE SCALE GENOMIC DNA]</scope>
    <source>
        <strain evidence="1 2">P7</strain>
    </source>
</reference>
<dbReference type="OrthoDB" id="1924973at2"/>
<dbReference type="eggNOG" id="ENOG5033AGR">
    <property type="taxonomic scope" value="Bacteria"/>
</dbReference>
<name>C6PPH2_9CLOT</name>
<evidence type="ECO:0000313" key="1">
    <source>
        <dbReference type="EMBL" id="EET88866.1"/>
    </source>
</evidence>
<dbReference type="EMBL" id="ACVI01000007">
    <property type="protein sequence ID" value="EET88866.1"/>
    <property type="molecule type" value="Genomic_DNA"/>
</dbReference>
<dbReference type="Proteomes" id="UP000004198">
    <property type="component" value="Unassembled WGS sequence"/>
</dbReference>
<sequence>MDIAALSIAMSQSNVIDQASISLMKMAMNTGKENAQNMIDMLEKSANPNLGQNLDIRV</sequence>
<accession>C6PPH2</accession>
<dbReference type="RefSeq" id="WP_007059574.1">
    <property type="nucleotide sequence ID" value="NZ_ACVI01000007.1"/>
</dbReference>
<gene>
    <name evidence="1" type="ORF">CcarbDRAFT_0689</name>
</gene>
<evidence type="ECO:0000313" key="2">
    <source>
        <dbReference type="Proteomes" id="UP000004198"/>
    </source>
</evidence>
<dbReference type="AlphaFoldDB" id="C6PPH2"/>